<dbReference type="InterPro" id="IPR033900">
    <property type="entry name" value="Gram_neg_porin_domain"/>
</dbReference>
<comment type="subcellular location">
    <subcellularLocation>
        <location evidence="1">Cell outer membrane</location>
        <topology evidence="1">Multi-pass membrane protein</topology>
    </subcellularLocation>
</comment>
<evidence type="ECO:0000256" key="10">
    <source>
        <dbReference type="ARBA" id="ARBA00023237"/>
    </source>
</evidence>
<feature type="chain" id="PRO_5046182918" evidence="11">
    <location>
        <begin position="24"/>
        <end position="313"/>
    </location>
</feature>
<evidence type="ECO:0000256" key="3">
    <source>
        <dbReference type="ARBA" id="ARBA00022448"/>
    </source>
</evidence>
<gene>
    <name evidence="13" type="ORF">GCM10025772_00370</name>
</gene>
<feature type="domain" description="Porin" evidence="12">
    <location>
        <begin position="9"/>
        <end position="296"/>
    </location>
</feature>
<dbReference type="Proteomes" id="UP001501600">
    <property type="component" value="Unassembled WGS sequence"/>
</dbReference>
<keyword evidence="4" id="KW-1134">Transmembrane beta strand</keyword>
<protein>
    <submittedName>
        <fullName evidence="13">Porin</fullName>
    </submittedName>
</protein>
<keyword evidence="8" id="KW-0626">Porin</keyword>
<name>A0ABP9RRU5_9GAMM</name>
<evidence type="ECO:0000256" key="6">
    <source>
        <dbReference type="ARBA" id="ARBA00022729"/>
    </source>
</evidence>
<evidence type="ECO:0000256" key="4">
    <source>
        <dbReference type="ARBA" id="ARBA00022452"/>
    </source>
</evidence>
<dbReference type="InterPro" id="IPR001702">
    <property type="entry name" value="Porin_Gram-ve"/>
</dbReference>
<dbReference type="PANTHER" id="PTHR34501">
    <property type="entry name" value="PROTEIN YDDL-RELATED"/>
    <property type="match status" value="1"/>
</dbReference>
<keyword evidence="14" id="KW-1185">Reference proteome</keyword>
<organism evidence="13 14">
    <name type="scientific">Ferrimonas gelatinilytica</name>
    <dbReference type="NCBI Taxonomy" id="1255257"/>
    <lineage>
        <taxon>Bacteria</taxon>
        <taxon>Pseudomonadati</taxon>
        <taxon>Pseudomonadota</taxon>
        <taxon>Gammaproteobacteria</taxon>
        <taxon>Alteromonadales</taxon>
        <taxon>Ferrimonadaceae</taxon>
        <taxon>Ferrimonas</taxon>
    </lineage>
</organism>
<evidence type="ECO:0000256" key="1">
    <source>
        <dbReference type="ARBA" id="ARBA00004571"/>
    </source>
</evidence>
<dbReference type="SUPFAM" id="SSF56935">
    <property type="entry name" value="Porins"/>
    <property type="match status" value="1"/>
</dbReference>
<dbReference type="Gene3D" id="2.40.160.10">
    <property type="entry name" value="Porin"/>
    <property type="match status" value="1"/>
</dbReference>
<evidence type="ECO:0000256" key="2">
    <source>
        <dbReference type="ARBA" id="ARBA00011233"/>
    </source>
</evidence>
<keyword evidence="3" id="KW-0813">Transport</keyword>
<keyword evidence="7" id="KW-0406">Ion transport</keyword>
<accession>A0ABP9RRU5</accession>
<dbReference type="PRINTS" id="PR00182">
    <property type="entry name" value="ECOLNEIPORIN"/>
</dbReference>
<comment type="subunit">
    <text evidence="2">Homotrimer.</text>
</comment>
<evidence type="ECO:0000256" key="7">
    <source>
        <dbReference type="ARBA" id="ARBA00023065"/>
    </source>
</evidence>
<dbReference type="InterPro" id="IPR023614">
    <property type="entry name" value="Porin_dom_sf"/>
</dbReference>
<comment type="caution">
    <text evidence="13">The sequence shown here is derived from an EMBL/GenBank/DDBJ whole genome shotgun (WGS) entry which is preliminary data.</text>
</comment>
<dbReference type="RefSeq" id="WP_345315010.1">
    <property type="nucleotide sequence ID" value="NZ_BAABLF010000001.1"/>
</dbReference>
<dbReference type="Pfam" id="PF13609">
    <property type="entry name" value="Porin_4"/>
    <property type="match status" value="1"/>
</dbReference>
<keyword evidence="9" id="KW-0472">Membrane</keyword>
<evidence type="ECO:0000256" key="11">
    <source>
        <dbReference type="SAM" id="SignalP"/>
    </source>
</evidence>
<keyword evidence="10" id="KW-0998">Cell outer membrane</keyword>
<dbReference type="PRINTS" id="PR00184">
    <property type="entry name" value="NEISSPPORIN"/>
</dbReference>
<evidence type="ECO:0000259" key="12">
    <source>
        <dbReference type="Pfam" id="PF13609"/>
    </source>
</evidence>
<reference evidence="14" key="1">
    <citation type="journal article" date="2019" name="Int. J. Syst. Evol. Microbiol.">
        <title>The Global Catalogue of Microorganisms (GCM) 10K type strain sequencing project: providing services to taxonomists for standard genome sequencing and annotation.</title>
        <authorList>
            <consortium name="The Broad Institute Genomics Platform"/>
            <consortium name="The Broad Institute Genome Sequencing Center for Infectious Disease"/>
            <person name="Wu L."/>
            <person name="Ma J."/>
        </authorList>
    </citation>
    <scope>NUCLEOTIDE SEQUENCE [LARGE SCALE GENOMIC DNA]</scope>
    <source>
        <strain evidence="14">JCM 18720</strain>
    </source>
</reference>
<dbReference type="InterPro" id="IPR002299">
    <property type="entry name" value="Porin_Neis"/>
</dbReference>
<feature type="signal peptide" evidence="11">
    <location>
        <begin position="1"/>
        <end position="23"/>
    </location>
</feature>
<evidence type="ECO:0000256" key="9">
    <source>
        <dbReference type="ARBA" id="ARBA00023136"/>
    </source>
</evidence>
<dbReference type="PANTHER" id="PTHR34501:SF9">
    <property type="entry name" value="MAJOR OUTER MEMBRANE PROTEIN P.IA"/>
    <property type="match status" value="1"/>
</dbReference>
<evidence type="ECO:0000313" key="14">
    <source>
        <dbReference type="Proteomes" id="UP001501600"/>
    </source>
</evidence>
<evidence type="ECO:0000313" key="13">
    <source>
        <dbReference type="EMBL" id="GAA5185940.1"/>
    </source>
</evidence>
<keyword evidence="6 11" id="KW-0732">Signal</keyword>
<dbReference type="CDD" id="cd00342">
    <property type="entry name" value="gram_neg_porins"/>
    <property type="match status" value="1"/>
</dbReference>
<dbReference type="EMBL" id="BAABLF010000001">
    <property type="protein sequence ID" value="GAA5185940.1"/>
    <property type="molecule type" value="Genomic_DNA"/>
</dbReference>
<evidence type="ECO:0000256" key="8">
    <source>
        <dbReference type="ARBA" id="ARBA00023114"/>
    </source>
</evidence>
<keyword evidence="5" id="KW-0812">Transmembrane</keyword>
<evidence type="ECO:0000256" key="5">
    <source>
        <dbReference type="ARBA" id="ARBA00022692"/>
    </source>
</evidence>
<dbReference type="InterPro" id="IPR050298">
    <property type="entry name" value="Gram-neg_bact_OMP"/>
</dbReference>
<proteinExistence type="predicted"/>
<sequence length="313" mass="33496">MSITRTLLATAVAAAFIPGTVSADELSVYGRLNLTLQAAELGGDESESTTRITSHSSRFGVKGGHALSDNLEAIFQAEWGVNVVEGDVFSNRNQFVGLKGGFGLATLGRRDTALKRSQGKVDQFSDYEGDINALFRGENRVAQQVSYMTPTLAGLLALEVTYVAEADSKQEDESGVSIAAMIGDADYKKQPYYVALAYDSKVQGYDVSRVTVGGQIAGVELGAMYNDQEAINGAESFDGFMVSAAYSFGKTKVKGQFQDADGSNKFADAGSVYSVGVEHKLSKPLRVNAYYTGTSYDVQDDDSVLAVGLRYDF</sequence>